<dbReference type="Gene3D" id="3.40.50.2300">
    <property type="match status" value="2"/>
</dbReference>
<dbReference type="Gene3D" id="3.30.450.40">
    <property type="match status" value="1"/>
</dbReference>
<evidence type="ECO:0000256" key="10">
    <source>
        <dbReference type="ARBA" id="ARBA00022840"/>
    </source>
</evidence>
<dbReference type="PANTHER" id="PTHR45339:SF1">
    <property type="entry name" value="HYBRID SIGNAL TRANSDUCTION HISTIDINE KINASE J"/>
    <property type="match status" value="1"/>
</dbReference>
<feature type="domain" description="Response regulatory" evidence="18">
    <location>
        <begin position="1090"/>
        <end position="1212"/>
    </location>
</feature>
<feature type="domain" description="Response regulatory" evidence="18">
    <location>
        <begin position="943"/>
        <end position="1059"/>
    </location>
</feature>
<dbReference type="InterPro" id="IPR003660">
    <property type="entry name" value="HAMP_dom"/>
</dbReference>
<feature type="domain" description="HAMP" evidence="21">
    <location>
        <begin position="303"/>
        <end position="357"/>
    </location>
</feature>
<evidence type="ECO:0000256" key="16">
    <source>
        <dbReference type="SAM" id="Phobius"/>
    </source>
</evidence>
<gene>
    <name evidence="23" type="ORF">AAEJ74_07270</name>
</gene>
<dbReference type="Pfam" id="PF01590">
    <property type="entry name" value="GAF"/>
    <property type="match status" value="1"/>
</dbReference>
<dbReference type="Gene3D" id="3.30.565.10">
    <property type="entry name" value="Histidine kinase-like ATPase, C-terminal domain"/>
    <property type="match status" value="1"/>
</dbReference>
<dbReference type="SMART" id="SM00073">
    <property type="entry name" value="HPT"/>
    <property type="match status" value="1"/>
</dbReference>
<feature type="domain" description="HPt" evidence="22">
    <location>
        <begin position="1248"/>
        <end position="1348"/>
    </location>
</feature>
<dbReference type="PROSITE" id="PS50894">
    <property type="entry name" value="HPT"/>
    <property type="match status" value="1"/>
</dbReference>
<evidence type="ECO:0000313" key="23">
    <source>
        <dbReference type="EMBL" id="MEK9511499.1"/>
    </source>
</evidence>
<evidence type="ECO:0000259" key="22">
    <source>
        <dbReference type="PROSITE" id="PS50894"/>
    </source>
</evidence>
<evidence type="ECO:0000256" key="7">
    <source>
        <dbReference type="ARBA" id="ARBA00022692"/>
    </source>
</evidence>
<evidence type="ECO:0000256" key="14">
    <source>
        <dbReference type="PROSITE-ProRule" id="PRU00110"/>
    </source>
</evidence>
<dbReference type="NCBIfam" id="TIGR00229">
    <property type="entry name" value="sensory_box"/>
    <property type="match status" value="1"/>
</dbReference>
<dbReference type="PROSITE" id="PS51257">
    <property type="entry name" value="PROKAR_LIPOPROTEIN"/>
    <property type="match status" value="1"/>
</dbReference>
<dbReference type="Gene3D" id="3.30.450.20">
    <property type="entry name" value="PAS domain"/>
    <property type="match status" value="1"/>
</dbReference>
<evidence type="ECO:0000256" key="6">
    <source>
        <dbReference type="ARBA" id="ARBA00022679"/>
    </source>
</evidence>
<dbReference type="Gene3D" id="6.10.340.10">
    <property type="match status" value="1"/>
</dbReference>
<reference evidence="23 24" key="1">
    <citation type="journal article" date="2024" name="Front. Microbiol.">
        <title>Transcriptomic insights into the dominance of two phototrophs throughout the water column of a tropical hypersaline-alkaline crater lake (Dziani Dzaha, Mayotte).</title>
        <authorList>
            <person name="Duperron S."/>
            <person name="Halary S."/>
            <person name="Bouly J.-P."/>
            <person name="Roussel T."/>
            <person name="Hugoni M."/>
            <person name="Bruto M."/>
            <person name="Oger P."/>
            <person name="Duval C."/>
            <person name="Woo A."/>
            <person name="Jezequiel D."/>
            <person name="Ader M."/>
            <person name="Leboulanger C."/>
            <person name="Agogue H."/>
            <person name="Grossi V."/>
            <person name="Trousselier M."/>
            <person name="Bernard C."/>
        </authorList>
    </citation>
    <scope>NUCLEOTIDE SEQUENCE [LARGE SCALE GENOMIC DNA]</scope>
    <source>
        <strain evidence="23 24">PMC 851.14</strain>
    </source>
</reference>
<keyword evidence="4" id="KW-1003">Cell membrane</keyword>
<dbReference type="InterPro" id="IPR035965">
    <property type="entry name" value="PAS-like_dom_sf"/>
</dbReference>
<dbReference type="Pfam" id="PF00512">
    <property type="entry name" value="HisKA"/>
    <property type="match status" value="1"/>
</dbReference>
<dbReference type="InterPro" id="IPR036890">
    <property type="entry name" value="HATPase_C_sf"/>
</dbReference>
<dbReference type="SUPFAM" id="SSF47226">
    <property type="entry name" value="Histidine-containing phosphotransfer domain, HPT domain"/>
    <property type="match status" value="1"/>
</dbReference>
<evidence type="ECO:0000256" key="1">
    <source>
        <dbReference type="ARBA" id="ARBA00000085"/>
    </source>
</evidence>
<feature type="modified residue" description="4-aspartylphosphate" evidence="15">
    <location>
        <position position="1139"/>
    </location>
</feature>
<dbReference type="PROSITE" id="PS50110">
    <property type="entry name" value="RESPONSE_REGULATORY"/>
    <property type="match status" value="2"/>
</dbReference>
<comment type="caution">
    <text evidence="23">The sequence shown here is derived from an EMBL/GenBank/DDBJ whole genome shotgun (WGS) entry which is preliminary data.</text>
</comment>
<protein>
    <recommendedName>
        <fullName evidence="3">histidine kinase</fullName>
        <ecNumber evidence="3">2.7.13.3</ecNumber>
    </recommendedName>
</protein>
<keyword evidence="11 16" id="KW-1133">Transmembrane helix</keyword>
<dbReference type="SUPFAM" id="SSF47384">
    <property type="entry name" value="Homodimeric domain of signal transducing histidine kinase"/>
    <property type="match status" value="1"/>
</dbReference>
<dbReference type="Gene3D" id="1.20.120.160">
    <property type="entry name" value="HPT domain"/>
    <property type="match status" value="1"/>
</dbReference>
<dbReference type="CDD" id="cd00130">
    <property type="entry name" value="PAS"/>
    <property type="match status" value="1"/>
</dbReference>
<dbReference type="InterPro" id="IPR013655">
    <property type="entry name" value="PAS_fold_3"/>
</dbReference>
<evidence type="ECO:0000256" key="2">
    <source>
        <dbReference type="ARBA" id="ARBA00004651"/>
    </source>
</evidence>
<dbReference type="SMART" id="SM00304">
    <property type="entry name" value="HAMP"/>
    <property type="match status" value="1"/>
</dbReference>
<dbReference type="PROSITE" id="PS50109">
    <property type="entry name" value="HIS_KIN"/>
    <property type="match status" value="1"/>
</dbReference>
<dbReference type="PANTHER" id="PTHR45339">
    <property type="entry name" value="HYBRID SIGNAL TRANSDUCTION HISTIDINE KINASE J"/>
    <property type="match status" value="1"/>
</dbReference>
<dbReference type="InterPro" id="IPR008207">
    <property type="entry name" value="Sig_transdc_His_kin_Hpt_dom"/>
</dbReference>
<sequence>MKLHKKTLLIIGAALISLIVVLYTTASCILIQNFRNLEIESVHQDVVRVIKALEDDLANLDTIAQDQAKWDDTYAFINQQNSRYVRSNLANTMFMDLRLNLFILIDSQGQIVFSKGFDINSQTETPIPASLSPHLKSVSLSFSNPSRSCFEKEEEIPCPTIGIVMLPEGPLLLSARPILTSIAHGPSRGTLVVGRYLDHNEIDRLTQITQLAVEINPWTPLNPQQTQQIINAEDPIRVQPLDTSTILGSIPLLDIYNRPILNLEIQSDRPIFRQGRTSLIYLTFSLFLIGIILSAITILVFEKLILARLLDLTHKINQIGKSRDPSLRLTVPPGEDELTGLGQTINQMLEALEQANIQSQDSEERYRLMAEYSTDLITHHSRRGLIRYASPACSLLLGYEPESLIGQHPSKFFHPDDLNTLSKTLEIVLSQKVSYTLTYRIRHKNGEYIWFETTSRAIYHPETGRVQEILGVSRDISDRKQREQELQDSEASIRSLYQITSSRHLDWQEQLQQILKLGCDKFHLEVGIINQILNLDTPQPSAQIMAGIDPNNSWSFGDNFDLNNPLILATLKAENPLIFESVLVSGFPSYADENCWQIEAYMAIPIKVYGQVYGTLCFWSQNPLNEPFRAVDQELLKLMAQWIGSEIERQQTAQELSQARDEALAATRAKSEFLATMSHEIRTPMNAVIGMTGLLLDTPLSLVQQDFVETIRSSSDALLSLINDILDFSKIESGKLDLEAFPFSLRTCLEESLDLLATKAASKSLELGYFIDAYTPNEVVGDMARVRQILVNLLSNAVKFTARGEVLVSVSAKPLFSDLELTAKSMYSTHYQIEVAVSDTGIGIPVDRMNRLFKSFSQVDASTNRQYGGTGLGLAISQRLAEMMGGKMWVVSGDAIGGHPPENWQINKDTPTQGSTFYFSIVVQSSQNLLPQWNHADELAGKRLLIIDSHPTNRQILTKQVQCWGLVVEDTDSPTEAIAWLKQGKTFDIAIVEMEIANLDGFNFATQVRQTSAGVDLPLVMLISVGQQNFNPTDHRDFVAFLNKPIKQSPLYNILINVLCGEPLQIKNWSRNQMRSPQDIPLLAEKLPLRILLAEDHLVNQKVALQILQRMGYRADVAGNGLEVLEALERQPYDVILMDMQMPIMDGLEAARQIKKRYDNQEKPYSPRPRIIAVTANAMESDRAECIAAGMDDYISKPIRMEQLVKVLRNCRPITCDAIVPSTYLNTTTDDSKSSPILDPTVLQGLREIEALEEVAEMYIESAPELLNTIQIALQQNDPTALKQAAHSLKSISGTLGAFGLSELCLQLEIMGRQGVDAGVPIPQPSAESVYTQIQAELERVKEALTNEASANLTI</sequence>
<dbReference type="PROSITE" id="PS50113">
    <property type="entry name" value="PAC"/>
    <property type="match status" value="1"/>
</dbReference>
<dbReference type="Gene3D" id="1.10.287.130">
    <property type="match status" value="1"/>
</dbReference>
<dbReference type="SMART" id="SM00387">
    <property type="entry name" value="HATPase_c"/>
    <property type="match status" value="1"/>
</dbReference>
<feature type="modified residue" description="Phosphohistidine" evidence="14">
    <location>
        <position position="1287"/>
    </location>
</feature>
<evidence type="ECO:0000256" key="12">
    <source>
        <dbReference type="ARBA" id="ARBA00023012"/>
    </source>
</evidence>
<dbReference type="Pfam" id="PF00072">
    <property type="entry name" value="Response_reg"/>
    <property type="match status" value="2"/>
</dbReference>
<keyword evidence="24" id="KW-1185">Reference proteome</keyword>
<evidence type="ECO:0000256" key="4">
    <source>
        <dbReference type="ARBA" id="ARBA00022475"/>
    </source>
</evidence>
<dbReference type="PROSITE" id="PS50885">
    <property type="entry name" value="HAMP"/>
    <property type="match status" value="1"/>
</dbReference>
<dbReference type="InterPro" id="IPR036097">
    <property type="entry name" value="HisK_dim/P_sf"/>
</dbReference>
<evidence type="ECO:0000313" key="24">
    <source>
        <dbReference type="Proteomes" id="UP001387447"/>
    </source>
</evidence>
<evidence type="ECO:0000256" key="8">
    <source>
        <dbReference type="ARBA" id="ARBA00022741"/>
    </source>
</evidence>
<keyword evidence="12" id="KW-0902">Two-component regulatory system</keyword>
<dbReference type="CDD" id="cd00088">
    <property type="entry name" value="HPT"/>
    <property type="match status" value="1"/>
</dbReference>
<feature type="domain" description="Histidine kinase" evidence="17">
    <location>
        <begin position="676"/>
        <end position="897"/>
    </location>
</feature>
<dbReference type="EC" id="2.7.13.3" evidence="3"/>
<name>A0ABU9EHU8_LIMFS</name>
<dbReference type="Pfam" id="PF01627">
    <property type="entry name" value="Hpt"/>
    <property type="match status" value="1"/>
</dbReference>
<dbReference type="InterPro" id="IPR003661">
    <property type="entry name" value="HisK_dim/P_dom"/>
</dbReference>
<dbReference type="SMART" id="SM00388">
    <property type="entry name" value="HisKA"/>
    <property type="match status" value="1"/>
</dbReference>
<feature type="domain" description="PAC" evidence="20">
    <location>
        <begin position="435"/>
        <end position="488"/>
    </location>
</feature>
<dbReference type="CDD" id="cd16922">
    <property type="entry name" value="HATPase_EvgS-ArcB-TorS-like"/>
    <property type="match status" value="1"/>
</dbReference>
<evidence type="ECO:0000256" key="11">
    <source>
        <dbReference type="ARBA" id="ARBA00022989"/>
    </source>
</evidence>
<dbReference type="CDD" id="cd00082">
    <property type="entry name" value="HisKA"/>
    <property type="match status" value="1"/>
</dbReference>
<evidence type="ECO:0000259" key="21">
    <source>
        <dbReference type="PROSITE" id="PS50885"/>
    </source>
</evidence>
<dbReference type="InterPro" id="IPR001789">
    <property type="entry name" value="Sig_transdc_resp-reg_receiver"/>
</dbReference>
<keyword evidence="8" id="KW-0547">Nucleotide-binding</keyword>
<feature type="domain" description="PAS" evidence="19">
    <location>
        <begin position="362"/>
        <end position="432"/>
    </location>
</feature>
<dbReference type="SMART" id="SM00065">
    <property type="entry name" value="GAF"/>
    <property type="match status" value="1"/>
</dbReference>
<dbReference type="InterPro" id="IPR003018">
    <property type="entry name" value="GAF"/>
</dbReference>
<proteinExistence type="predicted"/>
<dbReference type="InterPro" id="IPR001610">
    <property type="entry name" value="PAC"/>
</dbReference>
<comment type="caution">
    <text evidence="15">Lacks conserved residue(s) required for the propagation of feature annotation.</text>
</comment>
<evidence type="ECO:0000256" key="3">
    <source>
        <dbReference type="ARBA" id="ARBA00012438"/>
    </source>
</evidence>
<dbReference type="RefSeq" id="WP_006624212.1">
    <property type="nucleotide sequence ID" value="NZ_JBBWYZ010000005.1"/>
</dbReference>
<dbReference type="Pfam" id="PF00672">
    <property type="entry name" value="HAMP"/>
    <property type="match status" value="1"/>
</dbReference>
<keyword evidence="7 16" id="KW-0812">Transmembrane</keyword>
<comment type="catalytic activity">
    <reaction evidence="1">
        <text>ATP + protein L-histidine = ADP + protein N-phospho-L-histidine.</text>
        <dbReference type="EC" id="2.7.13.3"/>
    </reaction>
</comment>
<evidence type="ECO:0000259" key="20">
    <source>
        <dbReference type="PROSITE" id="PS50113"/>
    </source>
</evidence>
<dbReference type="InterPro" id="IPR004358">
    <property type="entry name" value="Sig_transdc_His_kin-like_C"/>
</dbReference>
<dbReference type="InterPro" id="IPR000700">
    <property type="entry name" value="PAS-assoc_C"/>
</dbReference>
<keyword evidence="10" id="KW-0067">ATP-binding</keyword>
<dbReference type="InterPro" id="IPR036641">
    <property type="entry name" value="HPT_dom_sf"/>
</dbReference>
<dbReference type="SMART" id="SM00091">
    <property type="entry name" value="PAS"/>
    <property type="match status" value="1"/>
</dbReference>
<dbReference type="InterPro" id="IPR029016">
    <property type="entry name" value="GAF-like_dom_sf"/>
</dbReference>
<dbReference type="SUPFAM" id="SSF55781">
    <property type="entry name" value="GAF domain-like"/>
    <property type="match status" value="1"/>
</dbReference>
<dbReference type="Pfam" id="PF08447">
    <property type="entry name" value="PAS_3"/>
    <property type="match status" value="1"/>
</dbReference>
<keyword evidence="5 15" id="KW-0597">Phosphoprotein</keyword>
<dbReference type="InterPro" id="IPR007892">
    <property type="entry name" value="CHASE4"/>
</dbReference>
<evidence type="ECO:0000256" key="15">
    <source>
        <dbReference type="PROSITE-ProRule" id="PRU00169"/>
    </source>
</evidence>
<evidence type="ECO:0000259" key="18">
    <source>
        <dbReference type="PROSITE" id="PS50110"/>
    </source>
</evidence>
<dbReference type="SUPFAM" id="SSF55874">
    <property type="entry name" value="ATPase domain of HSP90 chaperone/DNA topoisomerase II/histidine kinase"/>
    <property type="match status" value="1"/>
</dbReference>
<accession>A0ABU9EHU8</accession>
<dbReference type="Pfam" id="PF05228">
    <property type="entry name" value="CHASE4"/>
    <property type="match status" value="1"/>
</dbReference>
<comment type="subcellular location">
    <subcellularLocation>
        <location evidence="2">Cell membrane</location>
        <topology evidence="2">Multi-pass membrane protein</topology>
    </subcellularLocation>
</comment>
<dbReference type="InterPro" id="IPR000014">
    <property type="entry name" value="PAS"/>
</dbReference>
<dbReference type="InterPro" id="IPR011006">
    <property type="entry name" value="CheY-like_superfamily"/>
</dbReference>
<dbReference type="SUPFAM" id="SSF52172">
    <property type="entry name" value="CheY-like"/>
    <property type="match status" value="2"/>
</dbReference>
<feature type="transmembrane region" description="Helical" evidence="16">
    <location>
        <begin position="279"/>
        <end position="301"/>
    </location>
</feature>
<keyword evidence="6" id="KW-0808">Transferase</keyword>
<evidence type="ECO:0000256" key="13">
    <source>
        <dbReference type="ARBA" id="ARBA00023136"/>
    </source>
</evidence>
<evidence type="ECO:0000259" key="17">
    <source>
        <dbReference type="PROSITE" id="PS50109"/>
    </source>
</evidence>
<dbReference type="Pfam" id="PF02518">
    <property type="entry name" value="HATPase_c"/>
    <property type="match status" value="1"/>
</dbReference>
<dbReference type="SMART" id="SM00086">
    <property type="entry name" value="PAC"/>
    <property type="match status" value="1"/>
</dbReference>
<dbReference type="CDD" id="cd17546">
    <property type="entry name" value="REC_hyHK_CKI1_RcsC-like"/>
    <property type="match status" value="1"/>
</dbReference>
<dbReference type="SUPFAM" id="SSF55785">
    <property type="entry name" value="PYP-like sensor domain (PAS domain)"/>
    <property type="match status" value="1"/>
</dbReference>
<evidence type="ECO:0000259" key="19">
    <source>
        <dbReference type="PROSITE" id="PS50112"/>
    </source>
</evidence>
<dbReference type="InterPro" id="IPR005467">
    <property type="entry name" value="His_kinase_dom"/>
</dbReference>
<dbReference type="EMBL" id="JBBWYZ010000005">
    <property type="protein sequence ID" value="MEK9511499.1"/>
    <property type="molecule type" value="Genomic_DNA"/>
</dbReference>
<dbReference type="PROSITE" id="PS50112">
    <property type="entry name" value="PAS"/>
    <property type="match status" value="1"/>
</dbReference>
<organism evidence="23 24">
    <name type="scientific">Limnospira fusiformis PMC 851.14</name>
    <dbReference type="NCBI Taxonomy" id="2219512"/>
    <lineage>
        <taxon>Bacteria</taxon>
        <taxon>Bacillati</taxon>
        <taxon>Cyanobacteriota</taxon>
        <taxon>Cyanophyceae</taxon>
        <taxon>Oscillatoriophycideae</taxon>
        <taxon>Oscillatoriales</taxon>
        <taxon>Sirenicapillariaceae</taxon>
        <taxon>Limnospira</taxon>
    </lineage>
</organism>
<dbReference type="PRINTS" id="PR00344">
    <property type="entry name" value="BCTRLSENSOR"/>
</dbReference>
<dbReference type="SMART" id="SM00448">
    <property type="entry name" value="REC"/>
    <property type="match status" value="2"/>
</dbReference>
<evidence type="ECO:0000256" key="9">
    <source>
        <dbReference type="ARBA" id="ARBA00022777"/>
    </source>
</evidence>
<keyword evidence="13 16" id="KW-0472">Membrane</keyword>
<keyword evidence="9" id="KW-0418">Kinase</keyword>
<dbReference type="InterPro" id="IPR003594">
    <property type="entry name" value="HATPase_dom"/>
</dbReference>
<evidence type="ECO:0000256" key="5">
    <source>
        <dbReference type="ARBA" id="ARBA00022553"/>
    </source>
</evidence>
<dbReference type="Proteomes" id="UP001387447">
    <property type="component" value="Unassembled WGS sequence"/>
</dbReference>